<proteinExistence type="predicted"/>
<evidence type="ECO:0000313" key="7">
    <source>
        <dbReference type="Proteomes" id="UP001489004"/>
    </source>
</evidence>
<dbReference type="PANTHER" id="PTHR20961">
    <property type="entry name" value="GLYCOSYLTRANSFERASE"/>
    <property type="match status" value="1"/>
</dbReference>
<evidence type="ECO:0000256" key="4">
    <source>
        <dbReference type="SAM" id="Phobius"/>
    </source>
</evidence>
<evidence type="ECO:0000256" key="2">
    <source>
        <dbReference type="ARBA" id="ARBA00022679"/>
    </source>
</evidence>
<dbReference type="GO" id="GO:0005794">
    <property type="term" value="C:Golgi apparatus"/>
    <property type="evidence" value="ECO:0007669"/>
    <property type="project" value="UniProtKB-ARBA"/>
</dbReference>
<gene>
    <name evidence="6" type="ORF">WJX72_000981</name>
</gene>
<evidence type="ECO:0000256" key="1">
    <source>
        <dbReference type="ARBA" id="ARBA00022676"/>
    </source>
</evidence>
<feature type="domain" description="Glycosyltransferase 61 catalytic" evidence="5">
    <location>
        <begin position="264"/>
        <end position="406"/>
    </location>
</feature>
<name>A0AAW1QE28_9CHLO</name>
<keyword evidence="3" id="KW-0325">Glycoprotein</keyword>
<keyword evidence="4" id="KW-1133">Transmembrane helix</keyword>
<organism evidence="6 7">
    <name type="scientific">[Myrmecia] bisecta</name>
    <dbReference type="NCBI Taxonomy" id="41462"/>
    <lineage>
        <taxon>Eukaryota</taxon>
        <taxon>Viridiplantae</taxon>
        <taxon>Chlorophyta</taxon>
        <taxon>core chlorophytes</taxon>
        <taxon>Trebouxiophyceae</taxon>
        <taxon>Trebouxiales</taxon>
        <taxon>Trebouxiaceae</taxon>
        <taxon>Myrmecia</taxon>
    </lineage>
</organism>
<sequence length="479" mass="53409">MPTLQSVHRRSFGGSWLPRRSEFLALLGVALVLTALVVFYPRFSALQQLPTTSNPQQEQQQLRDPGDISTVRCRKMQDRHMTEASAPHVLCDATNLLVDTSKMRLAKCPAQRPNYLCISKSYHRYKLGAFGASCNWPVLNLNDFPKDHLQDIMESLESYPADQWPQAGAISDTPVLLVTREFKEHTNVFHTLTDILNVYISLRMLGWLGLKRQVVLLDAHPDGPLDGLWAAVAAGGGLDAIAYPWHSKNTDGRPLLARVDALPQQITLFRKAIFVPPGYTSLLYAHLYQDNSCPHATPLFAGFRRFVMEPLGLYNLRPDVKAPIKILLISRKPYEGKGKVVRRIGNEDELVDMLAGMAHVSAELVDLASLSLLEQLSTLADADILIGMHGAALAYTLLMPPHAGVIELWAQDKGIWRCYEHTSAWAGLEYRRWQNTDPTRTRVDAAGSDITTVDVSAVRLLAEELISAVRQRKASQHAL</sequence>
<keyword evidence="2" id="KW-0808">Transferase</keyword>
<comment type="caution">
    <text evidence="6">The sequence shown here is derived from an EMBL/GenBank/DDBJ whole genome shotgun (WGS) entry which is preliminary data.</text>
</comment>
<protein>
    <recommendedName>
        <fullName evidence="5">Glycosyltransferase 61 catalytic domain-containing protein</fullName>
    </recommendedName>
</protein>
<feature type="transmembrane region" description="Helical" evidence="4">
    <location>
        <begin position="21"/>
        <end position="40"/>
    </location>
</feature>
<keyword evidence="1" id="KW-0328">Glycosyltransferase</keyword>
<accession>A0AAW1QE28</accession>
<evidence type="ECO:0000256" key="3">
    <source>
        <dbReference type="ARBA" id="ARBA00023180"/>
    </source>
</evidence>
<dbReference type="AlphaFoldDB" id="A0AAW1QE28"/>
<keyword evidence="7" id="KW-1185">Reference proteome</keyword>
<keyword evidence="4" id="KW-0812">Transmembrane</keyword>
<dbReference type="InterPro" id="IPR007657">
    <property type="entry name" value="Glycosyltransferase_61"/>
</dbReference>
<dbReference type="GO" id="GO:0016763">
    <property type="term" value="F:pentosyltransferase activity"/>
    <property type="evidence" value="ECO:0007669"/>
    <property type="project" value="UniProtKB-ARBA"/>
</dbReference>
<dbReference type="Proteomes" id="UP001489004">
    <property type="component" value="Unassembled WGS sequence"/>
</dbReference>
<keyword evidence="4" id="KW-0472">Membrane</keyword>
<dbReference type="Pfam" id="PF04577">
    <property type="entry name" value="Glyco_transf_61"/>
    <property type="match status" value="1"/>
</dbReference>
<reference evidence="6 7" key="1">
    <citation type="journal article" date="2024" name="Nat. Commun.">
        <title>Phylogenomics reveals the evolutionary origins of lichenization in chlorophyte algae.</title>
        <authorList>
            <person name="Puginier C."/>
            <person name="Libourel C."/>
            <person name="Otte J."/>
            <person name="Skaloud P."/>
            <person name="Haon M."/>
            <person name="Grisel S."/>
            <person name="Petersen M."/>
            <person name="Berrin J.G."/>
            <person name="Delaux P.M."/>
            <person name="Dal Grande F."/>
            <person name="Keller J."/>
        </authorList>
    </citation>
    <scope>NUCLEOTIDE SEQUENCE [LARGE SCALE GENOMIC DNA]</scope>
    <source>
        <strain evidence="6 7">SAG 2043</strain>
    </source>
</reference>
<evidence type="ECO:0000313" key="6">
    <source>
        <dbReference type="EMBL" id="KAK9819676.1"/>
    </source>
</evidence>
<dbReference type="InterPro" id="IPR049625">
    <property type="entry name" value="Glyco_transf_61_cat"/>
</dbReference>
<dbReference type="EMBL" id="JALJOR010000003">
    <property type="protein sequence ID" value="KAK9819676.1"/>
    <property type="molecule type" value="Genomic_DNA"/>
</dbReference>
<evidence type="ECO:0000259" key="5">
    <source>
        <dbReference type="Pfam" id="PF04577"/>
    </source>
</evidence>